<evidence type="ECO:0000256" key="4">
    <source>
        <dbReference type="ARBA" id="ARBA00022454"/>
    </source>
</evidence>
<dbReference type="InterPro" id="IPR035979">
    <property type="entry name" value="RBD_domain_sf"/>
</dbReference>
<dbReference type="Pfam" id="PF00856">
    <property type="entry name" value="SET"/>
    <property type="match status" value="1"/>
</dbReference>
<keyword evidence="4" id="KW-0158">Chromosome</keyword>
<keyword evidence="13" id="KW-0539">Nucleus</keyword>
<evidence type="ECO:0000256" key="18">
    <source>
        <dbReference type="SAM" id="MobiDB-lite"/>
    </source>
</evidence>
<keyword evidence="6" id="KW-0808">Transferase</keyword>
<keyword evidence="10" id="KW-0805">Transcription regulation</keyword>
<evidence type="ECO:0000256" key="3">
    <source>
        <dbReference type="ARBA" id="ARBA00012182"/>
    </source>
</evidence>
<evidence type="ECO:0000259" key="21">
    <source>
        <dbReference type="PROSITE" id="PS50868"/>
    </source>
</evidence>
<dbReference type="Gene3D" id="2.170.270.10">
    <property type="entry name" value="SET domain"/>
    <property type="match status" value="1"/>
</dbReference>
<dbReference type="Gene3D" id="3.30.70.330">
    <property type="match status" value="1"/>
</dbReference>
<dbReference type="FunFam" id="2.170.270.10:FF:000010">
    <property type="entry name" value="Histone-lysine N-methyltransferase"/>
    <property type="match status" value="1"/>
</dbReference>
<dbReference type="InterPro" id="IPR012677">
    <property type="entry name" value="Nucleotide-bd_a/b_plait_sf"/>
</dbReference>
<reference evidence="22" key="1">
    <citation type="submission" date="2023-07" db="EMBL/GenBank/DDBJ databases">
        <title>Chromosome-level Genome Assembly of Striped Snakehead (Channa striata).</title>
        <authorList>
            <person name="Liu H."/>
        </authorList>
    </citation>
    <scope>NUCLEOTIDE SEQUENCE</scope>
    <source>
        <strain evidence="22">Gz</strain>
        <tissue evidence="22">Muscle</tissue>
    </source>
</reference>
<dbReference type="FunFam" id="3.30.70.330:FF:000178">
    <property type="entry name" value="Histone-lysine N-methyltransferase"/>
    <property type="match status" value="1"/>
</dbReference>
<feature type="region of interest" description="Disordered" evidence="18">
    <location>
        <begin position="709"/>
        <end position="733"/>
    </location>
</feature>
<evidence type="ECO:0000313" key="23">
    <source>
        <dbReference type="Proteomes" id="UP001187415"/>
    </source>
</evidence>
<dbReference type="InterPro" id="IPR037841">
    <property type="entry name" value="SET_SETD1A/B"/>
</dbReference>
<dbReference type="SMART" id="SM00317">
    <property type="entry name" value="SET"/>
    <property type="match status" value="1"/>
</dbReference>
<evidence type="ECO:0000256" key="8">
    <source>
        <dbReference type="ARBA" id="ARBA00022853"/>
    </source>
</evidence>
<feature type="domain" description="RRM" evidence="19">
    <location>
        <begin position="83"/>
        <end position="171"/>
    </location>
</feature>
<evidence type="ECO:0000256" key="1">
    <source>
        <dbReference type="ARBA" id="ARBA00004123"/>
    </source>
</evidence>
<dbReference type="PROSITE" id="PS50280">
    <property type="entry name" value="SET"/>
    <property type="match status" value="1"/>
</dbReference>
<dbReference type="InterPro" id="IPR024657">
    <property type="entry name" value="COMPASS_Set1_N-SET"/>
</dbReference>
<evidence type="ECO:0000256" key="7">
    <source>
        <dbReference type="ARBA" id="ARBA00022691"/>
    </source>
</evidence>
<dbReference type="PANTHER" id="PTHR45814:SF2">
    <property type="entry name" value="HISTONE-LYSINE N-METHYLTRANSFERASE SETD1"/>
    <property type="match status" value="1"/>
</dbReference>
<keyword evidence="8" id="KW-0156">Chromatin regulator</keyword>
<feature type="compositionally biased region" description="Polar residues" evidence="18">
    <location>
        <begin position="581"/>
        <end position="610"/>
    </location>
</feature>
<dbReference type="CDD" id="cd19169">
    <property type="entry name" value="SET_SETD1"/>
    <property type="match status" value="1"/>
</dbReference>
<dbReference type="PROSITE" id="PS50868">
    <property type="entry name" value="POST_SET"/>
    <property type="match status" value="1"/>
</dbReference>
<dbReference type="InterPro" id="IPR003616">
    <property type="entry name" value="Post-SET_dom"/>
</dbReference>
<dbReference type="SUPFAM" id="SSF82199">
    <property type="entry name" value="SET domain"/>
    <property type="match status" value="1"/>
</dbReference>
<evidence type="ECO:0000256" key="16">
    <source>
        <dbReference type="ARBA" id="ARBA00049129"/>
    </source>
</evidence>
<sequence length="1693" mass="188828">MESEKLSTERETLPQQWRSCKLMIDPALTKGLYKVFRFDGQYFNIPVEDLGLFPVDTARDPRICRLWSKSNKTDLVVPKFKVDEWYIGPVPPKEVTFSRLNDNIREAFLTNMCKEYGSIEEVEIFYNPNNKKHLGIAKVVFDTVRAAKDAVQHLHQTSVMGNIIHVEIDPKGENRARYLQLLLRGLYTPWTLPVGSNERALQSLIDSLVGCSDRQQQQGSVFSPTSIATPLSLDTAYSSIWQDTPCSFGLTPHSQGTPRTPCLSATPLSQDSCYSSLQATPVLQGEPSMHIVHKPLRRELCSRKPARYHRGFLEASDVSLHWKHCQPKPPHPLSNQIQTSSQQHALCDHNAQSSTHSNKETSHDLASPCQESSDMITATSKGLPLDCNSFSILSINFSAKQQTAAGSPSSEHECVTLFSPSAVNCSPSSPQPEVESLDSRIESLLISSQGAEPLYFNRKILEADGHSQDSPASPCSANNSPFSEDSLVCTTTSCGSLTARCQRTCNELVDADPTLLIENEEDETTQAVSFLTRNCQSPSLSDFTDVERVGHADYESAAKTSISYSKEPYTTNEDKEHSNNKESGAPTQSEDTSFSQALTFSSLSHTTPHLTPQAPPPLAAGCSQPSVTPFPFPPPPFPPSIPPLPPRLPNGIIPIPPPGWIPPLGHHTHIPIPPPPIPPPPSIPPPPAFLRPPPPLIVHPSVPPPVHTYPTPMQPSGPLDKENSLRQVSAPAPQPPWHAPLFPRFNPFVPPPNYPLTLENPHKVTVDKVLEVLMDELKSIIRKDITRRMIEGVAFKAFEDWWDSQEKKTKIQACPSKSGTSSMAEKNKLINPLIHVSGHAKKPPLPSFKVKRKTAGDPAPEEIENVIHTSHEKSDRKQGDEIETPASERPKRRHARPHELDSDDEDDEGKEDTTLVDNEIIPDKAETLTTDNIAPQTLCDRDDCDYGDGSDYPEEEKNKAQRRTESEDATTTDGAQCSDIESSSSEESEYSSDFNSSYSFFSESCEGSSRFNLCTDNEAIEEDTDDSKSDDCIVISSDEESMEYERPLNLSAPLTPGAQLDLALQEWSDPFHNVETEENPYTSHQRDICDIEAMMELQNGEPQDVQLPSPIRLPVEPDVDVMMDIPEWIVECTGNVENLRPLTPTGCLVDCDPDLLIKNKLTSPAVVEVERPQTPGKDIVAELEIEDSDESVEVSSLSPASPEFAVAPSDVPADSYALYQEMPNTPGTEERSEWIEYSSVRTPPTPGRETAMSEGSPPPIPALSNNPYRTAPKTPGRDIILPRRAIIHLRKSQMVTATPHLLYGDSLRCSPITVSSPCSLSDSSSDTADERSVWISSGGRTKPLQGLENVPGLLDEETSLLRRKHWRRLKHRRRTQHRKRSLKRITGSLSSPSRPCGWRSLGDERRILHSVWKEGLDEEDARLLHSTYDRLQEQDNGLGWLSDTLWIPHPHILFNIPTEKSEEDKSWLPSHRTGSARSEGFYKISRKDKLKYFNNSKLATELPSTSTQGMCIPAQQPISLRAGSDFRSEQRRLLSSFSCDSDLVKFNQLKFRKKRIRFSRSHIHEWGLFAMEPIAADEMVIEYVGQIIRQVIADMREQKYEEEGIGSSYLFRIDQDTIIDATKFGNLARFINHSCNPNCYAKIITVESQKKIVIYSRQPISVNEEITYDYKFPIEETKIPCLCGADSCRGSLN</sequence>
<name>A0AA88SFK3_CHASR</name>
<dbReference type="PROSITE" id="PS50102">
    <property type="entry name" value="RRM"/>
    <property type="match status" value="1"/>
</dbReference>
<dbReference type="InterPro" id="IPR001214">
    <property type="entry name" value="SET_dom"/>
</dbReference>
<gene>
    <name evidence="22" type="ORF">Q5P01_014757</name>
</gene>
<evidence type="ECO:0000256" key="13">
    <source>
        <dbReference type="ARBA" id="ARBA00023242"/>
    </source>
</evidence>
<dbReference type="Pfam" id="PF00076">
    <property type="entry name" value="RRM_1"/>
    <property type="match status" value="1"/>
</dbReference>
<comment type="catalytic activity">
    <reaction evidence="16">
        <text>N(6),N(6)-dimethyl-L-lysyl(4)-[histone H3] + S-adenosyl-L-methionine = N(6),N(6),N(6)-trimethyl-L-lysyl(4)-[histone H3] + S-adenosyl-L-homocysteine + H(+)</text>
        <dbReference type="Rhea" id="RHEA:60272"/>
        <dbReference type="Rhea" id="RHEA-COMP:15537"/>
        <dbReference type="Rhea" id="RHEA-COMP:15540"/>
        <dbReference type="ChEBI" id="CHEBI:15378"/>
        <dbReference type="ChEBI" id="CHEBI:57856"/>
        <dbReference type="ChEBI" id="CHEBI:59789"/>
        <dbReference type="ChEBI" id="CHEBI:61961"/>
        <dbReference type="ChEBI" id="CHEBI:61976"/>
    </reaction>
</comment>
<dbReference type="InterPro" id="IPR046341">
    <property type="entry name" value="SET_dom_sf"/>
</dbReference>
<feature type="compositionally biased region" description="Basic and acidic residues" evidence="18">
    <location>
        <begin position="955"/>
        <end position="966"/>
    </location>
</feature>
<feature type="compositionally biased region" description="Basic and acidic residues" evidence="18">
    <location>
        <begin position="869"/>
        <end position="880"/>
    </location>
</feature>
<dbReference type="EMBL" id="JAUPFM010000011">
    <property type="protein sequence ID" value="KAK2837545.1"/>
    <property type="molecule type" value="Genomic_DNA"/>
</dbReference>
<evidence type="ECO:0000256" key="17">
    <source>
        <dbReference type="PROSITE-ProRule" id="PRU00176"/>
    </source>
</evidence>
<dbReference type="InterPro" id="IPR000504">
    <property type="entry name" value="RRM_dom"/>
</dbReference>
<organism evidence="22 23">
    <name type="scientific">Channa striata</name>
    <name type="common">Snakehead murrel</name>
    <name type="synonym">Ophicephalus striatus</name>
    <dbReference type="NCBI Taxonomy" id="64152"/>
    <lineage>
        <taxon>Eukaryota</taxon>
        <taxon>Metazoa</taxon>
        <taxon>Chordata</taxon>
        <taxon>Craniata</taxon>
        <taxon>Vertebrata</taxon>
        <taxon>Euteleostomi</taxon>
        <taxon>Actinopterygii</taxon>
        <taxon>Neopterygii</taxon>
        <taxon>Teleostei</taxon>
        <taxon>Neoteleostei</taxon>
        <taxon>Acanthomorphata</taxon>
        <taxon>Anabantaria</taxon>
        <taxon>Anabantiformes</taxon>
        <taxon>Channoidei</taxon>
        <taxon>Channidae</taxon>
        <taxon>Channa</taxon>
    </lineage>
</organism>
<dbReference type="SMART" id="SM00508">
    <property type="entry name" value="PostSET"/>
    <property type="match status" value="1"/>
</dbReference>
<feature type="region of interest" description="Disordered" evidence="18">
    <location>
        <begin position="564"/>
        <end position="634"/>
    </location>
</feature>
<feature type="domain" description="Post-SET" evidence="21">
    <location>
        <begin position="1677"/>
        <end position="1693"/>
    </location>
</feature>
<evidence type="ECO:0000256" key="11">
    <source>
        <dbReference type="ARBA" id="ARBA00023159"/>
    </source>
</evidence>
<feature type="region of interest" description="Disordered" evidence="18">
    <location>
        <begin position="837"/>
        <end position="993"/>
    </location>
</feature>
<feature type="region of interest" description="Disordered" evidence="18">
    <location>
        <begin position="327"/>
        <end position="370"/>
    </location>
</feature>
<evidence type="ECO:0000259" key="20">
    <source>
        <dbReference type="PROSITE" id="PS50280"/>
    </source>
</evidence>
<feature type="compositionally biased region" description="Acidic residues" evidence="18">
    <location>
        <begin position="901"/>
        <end position="910"/>
    </location>
</feature>
<evidence type="ECO:0000256" key="6">
    <source>
        <dbReference type="ARBA" id="ARBA00022679"/>
    </source>
</evidence>
<dbReference type="Proteomes" id="UP001187415">
    <property type="component" value="Unassembled WGS sequence"/>
</dbReference>
<dbReference type="GO" id="GO:0003723">
    <property type="term" value="F:RNA binding"/>
    <property type="evidence" value="ECO:0007669"/>
    <property type="project" value="UniProtKB-UniRule"/>
</dbReference>
<protein>
    <recommendedName>
        <fullName evidence="3">[histone H3]-lysine(4) N-trimethyltransferase</fullName>
        <ecNumber evidence="3">2.1.1.354</ecNumber>
    </recommendedName>
</protein>
<keyword evidence="23" id="KW-1185">Reference proteome</keyword>
<keyword evidence="11" id="KW-0010">Activator</keyword>
<comment type="caution">
    <text evidence="22">The sequence shown here is derived from an EMBL/GenBank/DDBJ whole genome shotgun (WGS) entry which is preliminary data.</text>
</comment>
<evidence type="ECO:0000256" key="5">
    <source>
        <dbReference type="ARBA" id="ARBA00022603"/>
    </source>
</evidence>
<accession>A0AA88SFK3</accession>
<dbReference type="SMART" id="SM01291">
    <property type="entry name" value="N-SET"/>
    <property type="match status" value="1"/>
</dbReference>
<evidence type="ECO:0000256" key="12">
    <source>
        <dbReference type="ARBA" id="ARBA00023163"/>
    </source>
</evidence>
<comment type="subcellular location">
    <subcellularLocation>
        <location evidence="2">Chromosome</location>
    </subcellularLocation>
    <subcellularLocation>
        <location evidence="1">Nucleus</location>
    </subcellularLocation>
</comment>
<dbReference type="GO" id="GO:0048188">
    <property type="term" value="C:Set1C/COMPASS complex"/>
    <property type="evidence" value="ECO:0007669"/>
    <property type="project" value="InterPro"/>
</dbReference>
<comment type="catalytic activity">
    <reaction evidence="15">
        <text>N(6)-methyl-L-lysyl(4)-[histone H3] + S-adenosyl-L-methionine = N(6),N(6)-dimethyl-L-lysyl(4)-[histone H3] + S-adenosyl-L-homocysteine + H(+)</text>
        <dbReference type="Rhea" id="RHEA:60268"/>
        <dbReference type="Rhea" id="RHEA-COMP:15540"/>
        <dbReference type="Rhea" id="RHEA-COMP:15543"/>
        <dbReference type="ChEBI" id="CHEBI:15378"/>
        <dbReference type="ChEBI" id="CHEBI:57856"/>
        <dbReference type="ChEBI" id="CHEBI:59789"/>
        <dbReference type="ChEBI" id="CHEBI:61929"/>
        <dbReference type="ChEBI" id="CHEBI:61976"/>
    </reaction>
</comment>
<evidence type="ECO:0000256" key="14">
    <source>
        <dbReference type="ARBA" id="ARBA00047571"/>
    </source>
</evidence>
<evidence type="ECO:0000313" key="22">
    <source>
        <dbReference type="EMBL" id="KAK2837545.1"/>
    </source>
</evidence>
<evidence type="ECO:0000256" key="15">
    <source>
        <dbReference type="ARBA" id="ARBA00047583"/>
    </source>
</evidence>
<keyword evidence="7" id="KW-0949">S-adenosyl-L-methionine</keyword>
<evidence type="ECO:0000256" key="9">
    <source>
        <dbReference type="ARBA" id="ARBA00022884"/>
    </source>
</evidence>
<comment type="catalytic activity">
    <reaction evidence="14">
        <text>L-lysyl(4)-[histone H3] + 3 S-adenosyl-L-methionine = N(6),N(6),N(6)-trimethyl-L-lysyl(4)-[histone H3] + 3 S-adenosyl-L-homocysteine + 3 H(+)</text>
        <dbReference type="Rhea" id="RHEA:60260"/>
        <dbReference type="Rhea" id="RHEA-COMP:15537"/>
        <dbReference type="Rhea" id="RHEA-COMP:15547"/>
        <dbReference type="ChEBI" id="CHEBI:15378"/>
        <dbReference type="ChEBI" id="CHEBI:29969"/>
        <dbReference type="ChEBI" id="CHEBI:57856"/>
        <dbReference type="ChEBI" id="CHEBI:59789"/>
        <dbReference type="ChEBI" id="CHEBI:61961"/>
        <dbReference type="EC" id="2.1.1.354"/>
    </reaction>
</comment>
<dbReference type="GO" id="GO:0005694">
    <property type="term" value="C:chromosome"/>
    <property type="evidence" value="ECO:0007669"/>
    <property type="project" value="UniProtKB-SubCell"/>
</dbReference>
<evidence type="ECO:0000256" key="10">
    <source>
        <dbReference type="ARBA" id="ARBA00023015"/>
    </source>
</evidence>
<feature type="region of interest" description="Disordered" evidence="18">
    <location>
        <begin position="1240"/>
        <end position="1276"/>
    </location>
</feature>
<dbReference type="SMART" id="SM00360">
    <property type="entry name" value="RRM"/>
    <property type="match status" value="1"/>
</dbReference>
<feature type="domain" description="SET" evidence="20">
    <location>
        <begin position="1554"/>
        <end position="1671"/>
    </location>
</feature>
<feature type="compositionally biased region" description="Polar residues" evidence="18">
    <location>
        <begin position="333"/>
        <end position="356"/>
    </location>
</feature>
<keyword evidence="12" id="KW-0804">Transcription</keyword>
<dbReference type="Pfam" id="PF11764">
    <property type="entry name" value="N-SET"/>
    <property type="match status" value="1"/>
</dbReference>
<dbReference type="SUPFAM" id="SSF54928">
    <property type="entry name" value="RNA-binding domain, RBD"/>
    <property type="match status" value="1"/>
</dbReference>
<dbReference type="GO" id="GO:0140999">
    <property type="term" value="F:histone H3K4 trimethyltransferase activity"/>
    <property type="evidence" value="ECO:0007669"/>
    <property type="project" value="UniProtKB-EC"/>
</dbReference>
<dbReference type="EC" id="2.1.1.354" evidence="3"/>
<dbReference type="PANTHER" id="PTHR45814">
    <property type="entry name" value="HISTONE-LYSINE N-METHYLTRANSFERASE SETD1"/>
    <property type="match status" value="1"/>
</dbReference>
<evidence type="ECO:0000259" key="19">
    <source>
        <dbReference type="PROSITE" id="PS50102"/>
    </source>
</evidence>
<keyword evidence="9 17" id="KW-0694">RNA-binding</keyword>
<keyword evidence="5" id="KW-0489">Methyltransferase</keyword>
<dbReference type="InterPro" id="IPR044570">
    <property type="entry name" value="Set1-like"/>
</dbReference>
<dbReference type="GO" id="GO:0032259">
    <property type="term" value="P:methylation"/>
    <property type="evidence" value="ECO:0007669"/>
    <property type="project" value="UniProtKB-KW"/>
</dbReference>
<feature type="compositionally biased region" description="Acidic residues" evidence="18">
    <location>
        <begin position="942"/>
        <end position="954"/>
    </location>
</feature>
<proteinExistence type="predicted"/>
<evidence type="ECO:0000256" key="2">
    <source>
        <dbReference type="ARBA" id="ARBA00004286"/>
    </source>
</evidence>